<dbReference type="OrthoDB" id="3780863at2759"/>
<keyword evidence="2" id="KW-1185">Reference proteome</keyword>
<gene>
    <name evidence="1" type="ORF">BDV96DRAFT_294009</name>
</gene>
<evidence type="ECO:0000313" key="2">
    <source>
        <dbReference type="Proteomes" id="UP000799770"/>
    </source>
</evidence>
<protein>
    <recommendedName>
        <fullName evidence="3">Stress-response A/B barrel domain-containing protein</fullName>
    </recommendedName>
</protein>
<dbReference type="EMBL" id="ML977352">
    <property type="protein sequence ID" value="KAF2107720.1"/>
    <property type="molecule type" value="Genomic_DNA"/>
</dbReference>
<name>A0A6A5YL81_9PLEO</name>
<proteinExistence type="predicted"/>
<reference evidence="1" key="1">
    <citation type="journal article" date="2020" name="Stud. Mycol.">
        <title>101 Dothideomycetes genomes: a test case for predicting lifestyles and emergence of pathogens.</title>
        <authorList>
            <person name="Haridas S."/>
            <person name="Albert R."/>
            <person name="Binder M."/>
            <person name="Bloem J."/>
            <person name="Labutti K."/>
            <person name="Salamov A."/>
            <person name="Andreopoulos B."/>
            <person name="Baker S."/>
            <person name="Barry K."/>
            <person name="Bills G."/>
            <person name="Bluhm B."/>
            <person name="Cannon C."/>
            <person name="Castanera R."/>
            <person name="Culley D."/>
            <person name="Daum C."/>
            <person name="Ezra D."/>
            <person name="Gonzalez J."/>
            <person name="Henrissat B."/>
            <person name="Kuo A."/>
            <person name="Liang C."/>
            <person name="Lipzen A."/>
            <person name="Lutzoni F."/>
            <person name="Magnuson J."/>
            <person name="Mondo S."/>
            <person name="Nolan M."/>
            <person name="Ohm R."/>
            <person name="Pangilinan J."/>
            <person name="Park H.-J."/>
            <person name="Ramirez L."/>
            <person name="Alfaro M."/>
            <person name="Sun H."/>
            <person name="Tritt A."/>
            <person name="Yoshinaga Y."/>
            <person name="Zwiers L.-H."/>
            <person name="Turgeon B."/>
            <person name="Goodwin S."/>
            <person name="Spatafora J."/>
            <person name="Crous P."/>
            <person name="Grigoriev I."/>
        </authorList>
    </citation>
    <scope>NUCLEOTIDE SEQUENCE</scope>
    <source>
        <strain evidence="1">CBS 627.86</strain>
    </source>
</reference>
<evidence type="ECO:0000313" key="1">
    <source>
        <dbReference type="EMBL" id="KAF2107720.1"/>
    </source>
</evidence>
<sequence length="287" mass="32378">MASALLKAVANVFPEASQKLSSTAVAASSAPLPHYKHTYTILMTTPRSATPTFLHQVQQSDLKPVFIGKDGVFFRKDALSNWGWSHVFVLPGEDDAAKLPQNCSVRQKWAFTIGSDDEFVLEDGELSKERFGDQSEFEAQEPQDLVDVTRYWLRIRKNRLFAMTFLNLSDEDGKEKYAEGLEEAKQKFTGMKTHLFGTVKEVEQVVGWGDPAVAGENSFTHFALLSFEAEKEYGAFLVSEEHAKLVGLGKEGMVLTKEMRLPKEQPIDRYGWEYGNPYEPYGEDWFG</sequence>
<evidence type="ECO:0008006" key="3">
    <source>
        <dbReference type="Google" id="ProtNLM"/>
    </source>
</evidence>
<dbReference type="AlphaFoldDB" id="A0A6A5YL81"/>
<organism evidence="1 2">
    <name type="scientific">Lophiotrema nucula</name>
    <dbReference type="NCBI Taxonomy" id="690887"/>
    <lineage>
        <taxon>Eukaryota</taxon>
        <taxon>Fungi</taxon>
        <taxon>Dikarya</taxon>
        <taxon>Ascomycota</taxon>
        <taxon>Pezizomycotina</taxon>
        <taxon>Dothideomycetes</taxon>
        <taxon>Pleosporomycetidae</taxon>
        <taxon>Pleosporales</taxon>
        <taxon>Lophiotremataceae</taxon>
        <taxon>Lophiotrema</taxon>
    </lineage>
</organism>
<accession>A0A6A5YL81</accession>
<dbReference type="Proteomes" id="UP000799770">
    <property type="component" value="Unassembled WGS sequence"/>
</dbReference>